<dbReference type="Gene3D" id="1.20.81.30">
    <property type="entry name" value="Type II secretion system (T2SS), domain F"/>
    <property type="match status" value="2"/>
</dbReference>
<dbReference type="RefSeq" id="WP_126403665.1">
    <property type="nucleotide sequence ID" value="NZ_LR134266.1"/>
</dbReference>
<feature type="domain" description="Type II secretion system protein GspF" evidence="8">
    <location>
        <begin position="26"/>
        <end position="143"/>
    </location>
</feature>
<dbReference type="GO" id="GO:0005886">
    <property type="term" value="C:plasma membrane"/>
    <property type="evidence" value="ECO:0007669"/>
    <property type="project" value="UniProtKB-SubCell"/>
</dbReference>
<feature type="domain" description="Type II secretion system protein GspF" evidence="8">
    <location>
        <begin position="211"/>
        <end position="331"/>
    </location>
</feature>
<accession>A0A3S4PYM8</accession>
<comment type="similarity">
    <text evidence="2">Belongs to the GSP F family.</text>
</comment>
<dbReference type="InterPro" id="IPR042094">
    <property type="entry name" value="T2SS_GspF_sf"/>
</dbReference>
<evidence type="ECO:0000313" key="9">
    <source>
        <dbReference type="EMBL" id="VED66433.1"/>
    </source>
</evidence>
<name>A0A3S4PYM8_9STRE</name>
<evidence type="ECO:0000256" key="1">
    <source>
        <dbReference type="ARBA" id="ARBA00004651"/>
    </source>
</evidence>
<dbReference type="EMBL" id="LR134266">
    <property type="protein sequence ID" value="VED66433.1"/>
    <property type="molecule type" value="Genomic_DNA"/>
</dbReference>
<keyword evidence="3" id="KW-1003">Cell membrane</keyword>
<keyword evidence="6 7" id="KW-0472">Membrane</keyword>
<evidence type="ECO:0000256" key="7">
    <source>
        <dbReference type="SAM" id="Phobius"/>
    </source>
</evidence>
<evidence type="ECO:0000256" key="2">
    <source>
        <dbReference type="ARBA" id="ARBA00005745"/>
    </source>
</evidence>
<dbReference type="NCBIfam" id="NF041012">
    <property type="entry name" value="T4P_ComGB"/>
    <property type="match status" value="1"/>
</dbReference>
<feature type="transmembrane region" description="Helical" evidence="7">
    <location>
        <begin position="311"/>
        <end position="333"/>
    </location>
</feature>
<dbReference type="PANTHER" id="PTHR30012:SF0">
    <property type="entry name" value="TYPE II SECRETION SYSTEM PROTEIN F-RELATED"/>
    <property type="match status" value="1"/>
</dbReference>
<dbReference type="InterPro" id="IPR018076">
    <property type="entry name" value="T2SS_GspF_dom"/>
</dbReference>
<keyword evidence="10" id="KW-1185">Reference proteome</keyword>
<dbReference type="PRINTS" id="PR00812">
    <property type="entry name" value="BCTERIALGSPF"/>
</dbReference>
<proteinExistence type="inferred from homology"/>
<dbReference type="KEGG" id="svf:NCTC3166_00217"/>
<sequence>MKRDILSWIRRKPKKLSIAKQEHVIELFHNLYSSGFHLSEVIDFLRRSQLVEANFVERMQAGLANGKPLSAILSDLGFSDQVTTQLALAEQHGNVTLSLEKIRSYLENLTQVRKKLVEVATYPVLLLGFLILIMLGLKNYLLPQLENQNGATRLISIFPQYVLLGSVLLTIGVLMLLFLGRRAKRLALISCLARFPFLRPFLQDYLTAFYAREWGSMIAQGLELNQIFPVMQGQRSRLFREIGQDLERALARGKSFSDHIQTYPFFKRELALMIEYGEAKSKLGSELEIYADKTWAGFFHRLNKAMNIVQPLVFVFVALMIVLLYAAMLLPIYENLEVPL</sequence>
<organism evidence="9 10">
    <name type="scientific">Streptococcus viridans</name>
    <dbReference type="NCBI Taxonomy" id="78535"/>
    <lineage>
        <taxon>Bacteria</taxon>
        <taxon>Bacillati</taxon>
        <taxon>Bacillota</taxon>
        <taxon>Bacilli</taxon>
        <taxon>Lactobacillales</taxon>
        <taxon>Streptococcaceae</taxon>
        <taxon>Streptococcus</taxon>
    </lineage>
</organism>
<evidence type="ECO:0000256" key="3">
    <source>
        <dbReference type="ARBA" id="ARBA00022475"/>
    </source>
</evidence>
<dbReference type="PANTHER" id="PTHR30012">
    <property type="entry name" value="GENERAL SECRETION PATHWAY PROTEIN"/>
    <property type="match status" value="1"/>
</dbReference>
<protein>
    <submittedName>
        <fullName evidence="9">Competence protein comYB</fullName>
    </submittedName>
</protein>
<dbReference type="InterPro" id="IPR047692">
    <property type="entry name" value="T4P_ComGB"/>
</dbReference>
<evidence type="ECO:0000256" key="6">
    <source>
        <dbReference type="ARBA" id="ARBA00023136"/>
    </source>
</evidence>
<evidence type="ECO:0000256" key="4">
    <source>
        <dbReference type="ARBA" id="ARBA00022692"/>
    </source>
</evidence>
<evidence type="ECO:0000259" key="8">
    <source>
        <dbReference type="Pfam" id="PF00482"/>
    </source>
</evidence>
<dbReference type="InterPro" id="IPR003004">
    <property type="entry name" value="GspF/PilC"/>
</dbReference>
<comment type="subcellular location">
    <subcellularLocation>
        <location evidence="1">Cell membrane</location>
        <topology evidence="1">Multi-pass membrane protein</topology>
    </subcellularLocation>
</comment>
<feature type="transmembrane region" description="Helical" evidence="7">
    <location>
        <begin position="157"/>
        <end position="179"/>
    </location>
</feature>
<keyword evidence="5 7" id="KW-1133">Transmembrane helix</keyword>
<evidence type="ECO:0000256" key="5">
    <source>
        <dbReference type="ARBA" id="ARBA00022989"/>
    </source>
</evidence>
<dbReference type="Proteomes" id="UP000270025">
    <property type="component" value="Chromosome"/>
</dbReference>
<dbReference type="Pfam" id="PF00482">
    <property type="entry name" value="T2SSF"/>
    <property type="match status" value="2"/>
</dbReference>
<reference evidence="9 10" key="1">
    <citation type="submission" date="2018-12" db="EMBL/GenBank/DDBJ databases">
        <authorList>
            <consortium name="Pathogen Informatics"/>
        </authorList>
    </citation>
    <scope>NUCLEOTIDE SEQUENCE [LARGE SCALE GENOMIC DNA]</scope>
    <source>
        <strain evidence="9 10">NCTC3166</strain>
    </source>
</reference>
<feature type="transmembrane region" description="Helical" evidence="7">
    <location>
        <begin position="119"/>
        <end position="137"/>
    </location>
</feature>
<dbReference type="AlphaFoldDB" id="A0A3S4PYM8"/>
<keyword evidence="4 7" id="KW-0812">Transmembrane</keyword>
<evidence type="ECO:0000313" key="10">
    <source>
        <dbReference type="Proteomes" id="UP000270025"/>
    </source>
</evidence>
<gene>
    <name evidence="9" type="primary">comYB</name>
    <name evidence="9" type="ORF">NCTC3166_00217</name>
</gene>